<dbReference type="InterPro" id="IPR002018">
    <property type="entry name" value="CarbesteraseB"/>
</dbReference>
<evidence type="ECO:0000259" key="4">
    <source>
        <dbReference type="Pfam" id="PF00135"/>
    </source>
</evidence>
<dbReference type="EC" id="3.1.1.-" evidence="3"/>
<dbReference type="Gene3D" id="3.40.50.1820">
    <property type="entry name" value="alpha/beta hydrolase"/>
    <property type="match status" value="1"/>
</dbReference>
<comment type="caution">
    <text evidence="5">The sequence shown here is derived from an EMBL/GenBank/DDBJ whole genome shotgun (WGS) entry which is preliminary data.</text>
</comment>
<dbReference type="InterPro" id="IPR029058">
    <property type="entry name" value="AB_hydrolase_fold"/>
</dbReference>
<evidence type="ECO:0000256" key="3">
    <source>
        <dbReference type="RuleBase" id="RU361235"/>
    </source>
</evidence>
<dbReference type="Pfam" id="PF00135">
    <property type="entry name" value="COesterase"/>
    <property type="match status" value="1"/>
</dbReference>
<accession>A0ABR1LZ29</accession>
<evidence type="ECO:0000256" key="1">
    <source>
        <dbReference type="ARBA" id="ARBA00005964"/>
    </source>
</evidence>
<dbReference type="GeneID" id="92032231"/>
<reference evidence="5 6" key="1">
    <citation type="submission" date="2024-04" db="EMBL/GenBank/DDBJ databases">
        <title>Phyllosticta paracitricarpa is synonymous to the EU quarantine fungus P. citricarpa based on phylogenomic analyses.</title>
        <authorList>
            <consortium name="Lawrence Berkeley National Laboratory"/>
            <person name="Van ingen-buijs V.A."/>
            <person name="Van westerhoven A.C."/>
            <person name="Haridas S."/>
            <person name="Skiadas P."/>
            <person name="Martin F."/>
            <person name="Groenewald J.Z."/>
            <person name="Crous P.W."/>
            <person name="Seidl M.F."/>
        </authorList>
    </citation>
    <scope>NUCLEOTIDE SEQUENCE [LARGE SCALE GENOMIC DNA]</scope>
    <source>
        <strain evidence="5 6">CPC 17464</strain>
    </source>
</reference>
<feature type="chain" id="PRO_5044992973" description="Carboxylic ester hydrolase" evidence="3">
    <location>
        <begin position="17"/>
        <end position="580"/>
    </location>
</feature>
<name>A0ABR1LZ29_9PEZI</name>
<feature type="domain" description="Carboxylesterase type B" evidence="4">
    <location>
        <begin position="31"/>
        <end position="544"/>
    </location>
</feature>
<dbReference type="RefSeq" id="XP_066657389.1">
    <property type="nucleotide sequence ID" value="XM_066799325.1"/>
</dbReference>
<keyword evidence="2 3" id="KW-0378">Hydrolase</keyword>
<feature type="signal peptide" evidence="3">
    <location>
        <begin position="1"/>
        <end position="16"/>
    </location>
</feature>
<keyword evidence="6" id="KW-1185">Reference proteome</keyword>
<keyword evidence="3" id="KW-0732">Signal</keyword>
<evidence type="ECO:0000313" key="5">
    <source>
        <dbReference type="EMBL" id="KAK7540458.1"/>
    </source>
</evidence>
<sequence length="580" mass="63549">MLLVLLLSVFWQLGSSHYASPPGPEVALRQGIYTPNTSVATVDHFLSIPFAAPPVGQLRFANPQPYTSGSPKKRFNATTYGPGCPQGRSAPHYNGYSEDCLTLDVLRPVGARSRRAKLPVLVWIYGGSEIAGQSLLYNGTKLVQYSASINKPVLFVALNYRTGGFGLSVNTLFAEEGIMNVAIKDQYAGLEWVHSNIAAFGGDPNKVVIFGESAGSFNAWMQMRYAVVKKESGRLFQGAIAESGAPASLLLKGLEPSSGDAYFQQTLDATGCGDAADKLSCLRDVPYETLTQVWFDSSSPLEQNIDDYGNLQVGFGIDGQLVKSENYWDHEIAPIPLIHGTNLNEGSLGNRVSAGTADNRTYLAGLVAKDLNTTNADLIDPIVDTYYSYSASENGRGYNADPSADSSYYVGEAVYTDLVMDFPRRVWVGLHSKKAATWSYIWKQAPPLATFLDPWFPFKAGEVDEGTLRRLGVSHASELGYVYGTVRDTENRTRGDVALANTVQSMWISFAYSLDPNKHGLKDVADWQKYNTNRAKVMAFENQGPYRPSMQPDSLRLESYNAYKSANDALKLPKFPTIRV</sequence>
<dbReference type="GO" id="GO:0016787">
    <property type="term" value="F:hydrolase activity"/>
    <property type="evidence" value="ECO:0007669"/>
    <property type="project" value="UniProtKB-KW"/>
</dbReference>
<dbReference type="Proteomes" id="UP001360953">
    <property type="component" value="Unassembled WGS sequence"/>
</dbReference>
<dbReference type="SUPFAM" id="SSF53474">
    <property type="entry name" value="alpha/beta-Hydrolases"/>
    <property type="match status" value="1"/>
</dbReference>
<dbReference type="InterPro" id="IPR050309">
    <property type="entry name" value="Type-B_Carboxylest/Lipase"/>
</dbReference>
<dbReference type="PROSITE" id="PS00122">
    <property type="entry name" value="CARBOXYLESTERASE_B_1"/>
    <property type="match status" value="1"/>
</dbReference>
<gene>
    <name evidence="5" type="ORF">J3D65DRAFT_615393</name>
</gene>
<evidence type="ECO:0000313" key="6">
    <source>
        <dbReference type="Proteomes" id="UP001360953"/>
    </source>
</evidence>
<dbReference type="EMBL" id="JBBPEH010000003">
    <property type="protein sequence ID" value="KAK7540458.1"/>
    <property type="molecule type" value="Genomic_DNA"/>
</dbReference>
<dbReference type="InterPro" id="IPR019826">
    <property type="entry name" value="Carboxylesterase_B_AS"/>
</dbReference>
<dbReference type="PROSITE" id="PS00941">
    <property type="entry name" value="CARBOXYLESTERASE_B_2"/>
    <property type="match status" value="1"/>
</dbReference>
<dbReference type="PANTHER" id="PTHR11559">
    <property type="entry name" value="CARBOXYLESTERASE"/>
    <property type="match status" value="1"/>
</dbReference>
<evidence type="ECO:0000256" key="2">
    <source>
        <dbReference type="ARBA" id="ARBA00022801"/>
    </source>
</evidence>
<organism evidence="5 6">
    <name type="scientific">Phyllosticta citribraziliensis</name>
    <dbReference type="NCBI Taxonomy" id="989973"/>
    <lineage>
        <taxon>Eukaryota</taxon>
        <taxon>Fungi</taxon>
        <taxon>Dikarya</taxon>
        <taxon>Ascomycota</taxon>
        <taxon>Pezizomycotina</taxon>
        <taxon>Dothideomycetes</taxon>
        <taxon>Dothideomycetes incertae sedis</taxon>
        <taxon>Botryosphaeriales</taxon>
        <taxon>Phyllostictaceae</taxon>
        <taxon>Phyllosticta</taxon>
    </lineage>
</organism>
<dbReference type="InterPro" id="IPR019819">
    <property type="entry name" value="Carboxylesterase_B_CS"/>
</dbReference>
<comment type="similarity">
    <text evidence="1 3">Belongs to the type-B carboxylesterase/lipase family.</text>
</comment>
<proteinExistence type="inferred from homology"/>
<protein>
    <recommendedName>
        <fullName evidence="3">Carboxylic ester hydrolase</fullName>
        <ecNumber evidence="3">3.1.1.-</ecNumber>
    </recommendedName>
</protein>